<keyword evidence="3" id="KW-1185">Reference proteome</keyword>
<keyword evidence="1" id="KW-0732">Signal</keyword>
<evidence type="ECO:0000313" key="3">
    <source>
        <dbReference type="Proteomes" id="UP001591681"/>
    </source>
</evidence>
<feature type="chain" id="PRO_5044845019" evidence="1">
    <location>
        <begin position="23"/>
        <end position="240"/>
    </location>
</feature>
<dbReference type="EMBL" id="JBHFQA010000001">
    <property type="protein sequence ID" value="KAL2103707.1"/>
    <property type="molecule type" value="Genomic_DNA"/>
</dbReference>
<organism evidence="2 3">
    <name type="scientific">Coilia grayii</name>
    <name type="common">Gray's grenadier anchovy</name>
    <dbReference type="NCBI Taxonomy" id="363190"/>
    <lineage>
        <taxon>Eukaryota</taxon>
        <taxon>Metazoa</taxon>
        <taxon>Chordata</taxon>
        <taxon>Craniata</taxon>
        <taxon>Vertebrata</taxon>
        <taxon>Euteleostomi</taxon>
        <taxon>Actinopterygii</taxon>
        <taxon>Neopterygii</taxon>
        <taxon>Teleostei</taxon>
        <taxon>Clupei</taxon>
        <taxon>Clupeiformes</taxon>
        <taxon>Clupeoidei</taxon>
        <taxon>Engraulidae</taxon>
        <taxon>Coilinae</taxon>
        <taxon>Coilia</taxon>
    </lineage>
</organism>
<comment type="caution">
    <text evidence="2">The sequence shown here is derived from an EMBL/GenBank/DDBJ whole genome shotgun (WGS) entry which is preliminary data.</text>
</comment>
<feature type="signal peptide" evidence="1">
    <location>
        <begin position="1"/>
        <end position="22"/>
    </location>
</feature>
<proteinExistence type="predicted"/>
<name>A0ABD1KX28_9TELE</name>
<gene>
    <name evidence="2" type="ORF">ACEWY4_000575</name>
</gene>
<protein>
    <submittedName>
        <fullName evidence="2">Uncharacterized protein</fullName>
    </submittedName>
</protein>
<sequence>MSVTKYSLLVLLMVIALGSSEAVQFPGLALVSDCIDTKCGVRIRSCLRANQWEITKSTKGCIASQCRNALKLCVKELPNDVFAAAKAMAEIVEEFIDVGFDAFSDSYLQCWLDRDIFNGTQLTDCVIDDLLKTMEPYITLIGSMVFSDPVYMACWMVQVGRAFVSVVVDAQEDHKYSAQMELNKAAEADRNLYEYLKCIGTRNTNDEKCVDLWNRVLGTPQWMKQKSKGMFTGCPSFSIL</sequence>
<reference evidence="2 3" key="1">
    <citation type="submission" date="2024-09" db="EMBL/GenBank/DDBJ databases">
        <title>A chromosome-level genome assembly of Gray's grenadier anchovy, Coilia grayii.</title>
        <authorList>
            <person name="Fu Z."/>
        </authorList>
    </citation>
    <scope>NUCLEOTIDE SEQUENCE [LARGE SCALE GENOMIC DNA]</scope>
    <source>
        <strain evidence="2">G4</strain>
        <tissue evidence="2">Muscle</tissue>
    </source>
</reference>
<evidence type="ECO:0000256" key="1">
    <source>
        <dbReference type="SAM" id="SignalP"/>
    </source>
</evidence>
<dbReference type="AlphaFoldDB" id="A0ABD1KX28"/>
<evidence type="ECO:0000313" key="2">
    <source>
        <dbReference type="EMBL" id="KAL2103707.1"/>
    </source>
</evidence>
<dbReference type="Proteomes" id="UP001591681">
    <property type="component" value="Unassembled WGS sequence"/>
</dbReference>
<accession>A0ABD1KX28</accession>